<dbReference type="EMBL" id="JGZK01000017">
    <property type="protein sequence ID" value="KFI84521.1"/>
    <property type="molecule type" value="Genomic_DNA"/>
</dbReference>
<name>A0A087CMM1_9BIFI</name>
<reference evidence="4 5" key="1">
    <citation type="submission" date="2014-03" db="EMBL/GenBank/DDBJ databases">
        <title>Genomics of Bifidobacteria.</title>
        <authorList>
            <person name="Ventura M."/>
            <person name="Milani C."/>
            <person name="Lugli G.A."/>
        </authorList>
    </citation>
    <scope>NUCLEOTIDE SEQUENCE [LARGE SCALE GENOMIC DNA]</scope>
    <source>
        <strain evidence="4 5">DSM 23975</strain>
    </source>
</reference>
<feature type="transmembrane region" description="Helical" evidence="2">
    <location>
        <begin position="117"/>
        <end position="135"/>
    </location>
</feature>
<evidence type="ECO:0000259" key="3">
    <source>
        <dbReference type="Pfam" id="PF03372"/>
    </source>
</evidence>
<dbReference type="InterPro" id="IPR036691">
    <property type="entry name" value="Endo/exonu/phosph_ase_sf"/>
</dbReference>
<evidence type="ECO:0000256" key="2">
    <source>
        <dbReference type="SAM" id="Phobius"/>
    </source>
</evidence>
<dbReference type="RefSeq" id="WP_044089720.1">
    <property type="nucleotide sequence ID" value="NZ_JDUW01000013.1"/>
</dbReference>
<feature type="domain" description="Endonuclease/exonuclease/phosphatase" evidence="3">
    <location>
        <begin position="167"/>
        <end position="375"/>
    </location>
</feature>
<keyword evidence="2" id="KW-0812">Transmembrane</keyword>
<keyword evidence="4" id="KW-0378">Hydrolase</keyword>
<feature type="region of interest" description="Disordered" evidence="1">
    <location>
        <begin position="1"/>
        <end position="50"/>
    </location>
</feature>
<dbReference type="OrthoDB" id="2340043at2"/>
<feature type="transmembrane region" description="Helical" evidence="2">
    <location>
        <begin position="86"/>
        <end position="110"/>
    </location>
</feature>
<dbReference type="AlphaFoldDB" id="A0A087CMM1"/>
<keyword evidence="4" id="KW-0540">Nuclease</keyword>
<evidence type="ECO:0000313" key="4">
    <source>
        <dbReference type="EMBL" id="KFI84521.1"/>
    </source>
</evidence>
<organism evidence="4 5">
    <name type="scientific">Bifidobacterium reuteri DSM 23975</name>
    <dbReference type="NCBI Taxonomy" id="1437610"/>
    <lineage>
        <taxon>Bacteria</taxon>
        <taxon>Bacillati</taxon>
        <taxon>Actinomycetota</taxon>
        <taxon>Actinomycetes</taxon>
        <taxon>Bifidobacteriales</taxon>
        <taxon>Bifidobacteriaceae</taxon>
        <taxon>Bifidobacterium</taxon>
    </lineage>
</organism>
<keyword evidence="2" id="KW-0472">Membrane</keyword>
<dbReference type="GO" id="GO:0004527">
    <property type="term" value="F:exonuclease activity"/>
    <property type="evidence" value="ECO:0007669"/>
    <property type="project" value="UniProtKB-KW"/>
</dbReference>
<sequence>MSRTRSIPTNKSASSRSRSAGTRSSSNKSQSQAGSRSQSRPRTKPYTKEQLHHHNSHRFLGFLAALFAIAALICTAARALPADLQALPYVPVAIAATPWFALLGLIALLMAIMSRKVLAALIAVAAVGINGYWQYPFFHSPDPLPQAAYNAVAASEANTADAFARVMTFNVYKGQADAQAIVDTVRDQRVEVLALQETTDDFVQRLKEAGIERYLPYSNVSSSDGVYGNGLWSATPLSQPVDDEVNSSASFMPAGTVDMGGNQIRFVSVHTTAPVPGYWRQWKRSIDELGLMRGHTDTRYVFMGDFNATYDHAPFREFLGSRFLDAARISGHGFTFSWPTNRPGLPMFAGIDHVVLDQGMRAGQCKTVRITGSDHAALLVTIDVMQ</sequence>
<keyword evidence="4" id="KW-0269">Exonuclease</keyword>
<gene>
    <name evidence="4" type="ORF">BREU_1297</name>
</gene>
<dbReference type="eggNOG" id="COG3568">
    <property type="taxonomic scope" value="Bacteria"/>
</dbReference>
<dbReference type="InterPro" id="IPR005135">
    <property type="entry name" value="Endo/exonuclease/phosphatase"/>
</dbReference>
<protein>
    <submittedName>
        <fullName evidence="4">Endonuclease/exonuclease/phosphatase</fullName>
    </submittedName>
</protein>
<feature type="transmembrane region" description="Helical" evidence="2">
    <location>
        <begin position="59"/>
        <end position="80"/>
    </location>
</feature>
<keyword evidence="2" id="KW-1133">Transmembrane helix</keyword>
<keyword evidence="5" id="KW-1185">Reference proteome</keyword>
<feature type="compositionally biased region" description="Low complexity" evidence="1">
    <location>
        <begin position="9"/>
        <end position="38"/>
    </location>
</feature>
<proteinExistence type="predicted"/>
<dbReference type="Proteomes" id="UP000028984">
    <property type="component" value="Unassembled WGS sequence"/>
</dbReference>
<dbReference type="Gene3D" id="3.60.10.10">
    <property type="entry name" value="Endonuclease/exonuclease/phosphatase"/>
    <property type="match status" value="1"/>
</dbReference>
<accession>A0A087CMM1</accession>
<comment type="caution">
    <text evidence="4">The sequence shown here is derived from an EMBL/GenBank/DDBJ whole genome shotgun (WGS) entry which is preliminary data.</text>
</comment>
<evidence type="ECO:0000256" key="1">
    <source>
        <dbReference type="SAM" id="MobiDB-lite"/>
    </source>
</evidence>
<dbReference type="Pfam" id="PF03372">
    <property type="entry name" value="Exo_endo_phos"/>
    <property type="match status" value="1"/>
</dbReference>
<dbReference type="SUPFAM" id="SSF56219">
    <property type="entry name" value="DNase I-like"/>
    <property type="match status" value="1"/>
</dbReference>
<keyword evidence="4" id="KW-0255">Endonuclease</keyword>
<evidence type="ECO:0000313" key="5">
    <source>
        <dbReference type="Proteomes" id="UP000028984"/>
    </source>
</evidence>
<dbReference type="GO" id="GO:0004519">
    <property type="term" value="F:endonuclease activity"/>
    <property type="evidence" value="ECO:0007669"/>
    <property type="project" value="UniProtKB-KW"/>
</dbReference>
<dbReference type="STRING" id="1437610.BREU_1297"/>